<protein>
    <recommendedName>
        <fullName evidence="3">OmpR/PhoB-type domain-containing protein</fullName>
    </recommendedName>
</protein>
<dbReference type="SUPFAM" id="SSF46894">
    <property type="entry name" value="C-terminal effector domain of the bipartite response regulators"/>
    <property type="match status" value="1"/>
</dbReference>
<dbReference type="AlphaFoldDB" id="A0A443JKE2"/>
<gene>
    <name evidence="4" type="ORF">D2T30_11285</name>
</gene>
<evidence type="ECO:0000313" key="5">
    <source>
        <dbReference type="Proteomes" id="UP000284476"/>
    </source>
</evidence>
<dbReference type="Gene3D" id="1.10.10.10">
    <property type="entry name" value="Winged helix-like DNA-binding domain superfamily/Winged helix DNA-binding domain"/>
    <property type="match status" value="1"/>
</dbReference>
<dbReference type="PROSITE" id="PS51755">
    <property type="entry name" value="OMPR_PHOB"/>
    <property type="match status" value="1"/>
</dbReference>
<dbReference type="SMART" id="SM00862">
    <property type="entry name" value="Trans_reg_C"/>
    <property type="match status" value="1"/>
</dbReference>
<dbReference type="InterPro" id="IPR001867">
    <property type="entry name" value="OmpR/PhoB-type_DNA-bd"/>
</dbReference>
<feature type="domain" description="OmpR/PhoB-type" evidence="3">
    <location>
        <begin position="1"/>
        <end position="94"/>
    </location>
</feature>
<name>A0A443JKE2_9RHOB</name>
<organism evidence="4 5">
    <name type="scientific">Paenirhodobacter populi</name>
    <dbReference type="NCBI Taxonomy" id="2306993"/>
    <lineage>
        <taxon>Bacteria</taxon>
        <taxon>Pseudomonadati</taxon>
        <taxon>Pseudomonadota</taxon>
        <taxon>Alphaproteobacteria</taxon>
        <taxon>Rhodobacterales</taxon>
        <taxon>Rhodobacter group</taxon>
        <taxon>Paenirhodobacter</taxon>
    </lineage>
</organism>
<evidence type="ECO:0000313" key="4">
    <source>
        <dbReference type="EMBL" id="RWR20466.1"/>
    </source>
</evidence>
<dbReference type="GO" id="GO:0006355">
    <property type="term" value="P:regulation of DNA-templated transcription"/>
    <property type="evidence" value="ECO:0007669"/>
    <property type="project" value="InterPro"/>
</dbReference>
<comment type="caution">
    <text evidence="4">The sequence shown here is derived from an EMBL/GenBank/DDBJ whole genome shotgun (WGS) entry which is preliminary data.</text>
</comment>
<evidence type="ECO:0000256" key="1">
    <source>
        <dbReference type="ARBA" id="ARBA00023125"/>
    </source>
</evidence>
<keyword evidence="1 2" id="KW-0238">DNA-binding</keyword>
<dbReference type="GO" id="GO:0000160">
    <property type="term" value="P:phosphorelay signal transduction system"/>
    <property type="evidence" value="ECO:0007669"/>
    <property type="project" value="InterPro"/>
</dbReference>
<evidence type="ECO:0000259" key="3">
    <source>
        <dbReference type="PROSITE" id="PS51755"/>
    </source>
</evidence>
<feature type="DNA-binding region" description="OmpR/PhoB-type" evidence="2">
    <location>
        <begin position="1"/>
        <end position="94"/>
    </location>
</feature>
<dbReference type="Proteomes" id="UP000284476">
    <property type="component" value="Unassembled WGS sequence"/>
</dbReference>
<proteinExistence type="predicted"/>
<dbReference type="InterPro" id="IPR036388">
    <property type="entry name" value="WH-like_DNA-bd_sf"/>
</dbReference>
<dbReference type="CDD" id="cd00383">
    <property type="entry name" value="trans_reg_C"/>
    <property type="match status" value="1"/>
</dbReference>
<sequence>MAVGDLLLDTTTRQFRLAEAPLALTPREYAVLEYPILKTGRTVTKSALSGSIFGLGAETDPSAIEIYVHRLRKNIDGAAVEIATLRGLGEPRLWRSRDEPGP</sequence>
<accession>A0A443JKE2</accession>
<dbReference type="Pfam" id="PF00486">
    <property type="entry name" value="Trans_reg_C"/>
    <property type="match status" value="1"/>
</dbReference>
<evidence type="ECO:0000256" key="2">
    <source>
        <dbReference type="PROSITE-ProRule" id="PRU01091"/>
    </source>
</evidence>
<dbReference type="GO" id="GO:0003677">
    <property type="term" value="F:DNA binding"/>
    <property type="evidence" value="ECO:0007669"/>
    <property type="project" value="UniProtKB-UniRule"/>
</dbReference>
<reference evidence="4 5" key="2">
    <citation type="submission" date="2019-01" db="EMBL/GenBank/DDBJ databases">
        <authorList>
            <person name="Li Y."/>
        </authorList>
    </citation>
    <scope>NUCLEOTIDE SEQUENCE [LARGE SCALE GENOMIC DNA]</scope>
    <source>
        <strain evidence="4 5">SK2B-1</strain>
    </source>
</reference>
<dbReference type="EMBL" id="SAUZ01000012">
    <property type="protein sequence ID" value="RWR20466.1"/>
    <property type="molecule type" value="Genomic_DNA"/>
</dbReference>
<reference evidence="4 5" key="1">
    <citation type="submission" date="2019-01" db="EMBL/GenBank/DDBJ databases">
        <title>Sinorhodobacter populi sp. nov. isolated from the symptomatic bark tissue of Populus euramericana canker.</title>
        <authorList>
            <person name="Xu G."/>
        </authorList>
    </citation>
    <scope>NUCLEOTIDE SEQUENCE [LARGE SCALE GENOMIC DNA]</scope>
    <source>
        <strain evidence="4 5">SK2B-1</strain>
    </source>
</reference>
<dbReference type="InterPro" id="IPR016032">
    <property type="entry name" value="Sig_transdc_resp-reg_C-effctor"/>
</dbReference>